<evidence type="ECO:0000256" key="4">
    <source>
        <dbReference type="ARBA" id="ARBA00022475"/>
    </source>
</evidence>
<evidence type="ECO:0000313" key="13">
    <source>
        <dbReference type="Proteomes" id="UP000218332"/>
    </source>
</evidence>
<evidence type="ECO:0000256" key="9">
    <source>
        <dbReference type="NCBIfam" id="TIGR01400"/>
    </source>
</evidence>
<dbReference type="EMBL" id="NMPM01000006">
    <property type="protein sequence ID" value="PAV27366.1"/>
    <property type="molecule type" value="Genomic_DNA"/>
</dbReference>
<evidence type="ECO:0000256" key="1">
    <source>
        <dbReference type="ARBA" id="ARBA00002578"/>
    </source>
</evidence>
<feature type="transmembrane region" description="Helical" evidence="10">
    <location>
        <begin position="20"/>
        <end position="37"/>
    </location>
</feature>
<dbReference type="OrthoDB" id="9797790at2"/>
<evidence type="ECO:0000313" key="14">
    <source>
        <dbReference type="Proteomes" id="UP000245887"/>
    </source>
</evidence>
<dbReference type="InterPro" id="IPR006303">
    <property type="entry name" value="FliR"/>
</dbReference>
<dbReference type="Proteomes" id="UP000245887">
    <property type="component" value="Unassembled WGS sequence"/>
</dbReference>
<dbReference type="InterPro" id="IPR002010">
    <property type="entry name" value="T3SS_IM_R"/>
</dbReference>
<dbReference type="EMBL" id="QEKQ01000001">
    <property type="protein sequence ID" value="PVY79261.1"/>
    <property type="molecule type" value="Genomic_DNA"/>
</dbReference>
<dbReference type="GO" id="GO:0009425">
    <property type="term" value="C:bacterial-type flagellum basal body"/>
    <property type="evidence" value="ECO:0007669"/>
    <property type="project" value="UniProtKB-SubCell"/>
</dbReference>
<comment type="function">
    <text evidence="1 10">Role in flagellar biosynthesis.</text>
</comment>
<dbReference type="RefSeq" id="WP_095609602.1">
    <property type="nucleotide sequence ID" value="NZ_NMPM01000006.1"/>
</dbReference>
<proteinExistence type="inferred from homology"/>
<evidence type="ECO:0000256" key="3">
    <source>
        <dbReference type="ARBA" id="ARBA00021717"/>
    </source>
</evidence>
<reference evidence="12 14" key="2">
    <citation type="submission" date="2018-04" db="EMBL/GenBank/DDBJ databases">
        <title>Genomic Encyclopedia of Type Strains, Phase IV (KMG-IV): sequencing the most valuable type-strain genomes for metagenomic binning, comparative biology and taxonomic classification.</title>
        <authorList>
            <person name="Goeker M."/>
        </authorList>
    </citation>
    <scope>NUCLEOTIDE SEQUENCE [LARGE SCALE GENOMIC DNA]</scope>
    <source>
        <strain evidence="12 14">DSM 28688</strain>
    </source>
</reference>
<comment type="caution">
    <text evidence="11">The sequence shown here is derived from an EMBL/GenBank/DDBJ whole genome shotgun (WGS) entry which is preliminary data.</text>
</comment>
<dbReference type="Proteomes" id="UP000218332">
    <property type="component" value="Unassembled WGS sequence"/>
</dbReference>
<name>A0A2A2I7R5_9GAMM</name>
<dbReference type="PANTHER" id="PTHR30065">
    <property type="entry name" value="FLAGELLAR BIOSYNTHETIC PROTEIN FLIR"/>
    <property type="match status" value="1"/>
</dbReference>
<keyword evidence="5 10" id="KW-0812">Transmembrane</keyword>
<protein>
    <recommendedName>
        <fullName evidence="3 9">Flagellar biosynthetic protein FliR</fullName>
    </recommendedName>
</protein>
<comment type="subcellular location">
    <subcellularLocation>
        <location evidence="10">Cell membrane</location>
        <topology evidence="10">Multi-pass membrane protein</topology>
    </subcellularLocation>
    <subcellularLocation>
        <location evidence="10">Bacterial flagellum basal body</location>
    </subcellularLocation>
</comment>
<dbReference type="AlphaFoldDB" id="A0A2A2I7R5"/>
<organism evidence="11 13">
    <name type="scientific">Tamilnaduibacter salinus</name>
    <dbReference type="NCBI Taxonomy" id="1484056"/>
    <lineage>
        <taxon>Bacteria</taxon>
        <taxon>Pseudomonadati</taxon>
        <taxon>Pseudomonadota</taxon>
        <taxon>Gammaproteobacteria</taxon>
        <taxon>Pseudomonadales</taxon>
        <taxon>Marinobacteraceae</taxon>
        <taxon>Tamilnaduibacter</taxon>
    </lineage>
</organism>
<evidence type="ECO:0000313" key="11">
    <source>
        <dbReference type="EMBL" id="PAV27366.1"/>
    </source>
</evidence>
<dbReference type="GO" id="GO:0006605">
    <property type="term" value="P:protein targeting"/>
    <property type="evidence" value="ECO:0007669"/>
    <property type="project" value="UniProtKB-UniRule"/>
</dbReference>
<feature type="transmembrane region" description="Helical" evidence="10">
    <location>
        <begin position="179"/>
        <end position="204"/>
    </location>
</feature>
<dbReference type="Pfam" id="PF01311">
    <property type="entry name" value="Bac_export_1"/>
    <property type="match status" value="1"/>
</dbReference>
<dbReference type="PRINTS" id="PR00953">
    <property type="entry name" value="TYPE3IMRPROT"/>
</dbReference>
<feature type="transmembrane region" description="Helical" evidence="10">
    <location>
        <begin position="131"/>
        <end position="154"/>
    </location>
</feature>
<dbReference type="GO" id="GO:0044780">
    <property type="term" value="P:bacterial-type flagellum assembly"/>
    <property type="evidence" value="ECO:0007669"/>
    <property type="project" value="UniProtKB-UniRule"/>
</dbReference>
<evidence type="ECO:0000256" key="5">
    <source>
        <dbReference type="ARBA" id="ARBA00022692"/>
    </source>
</evidence>
<feature type="transmembrane region" description="Helical" evidence="10">
    <location>
        <begin position="81"/>
        <end position="100"/>
    </location>
</feature>
<keyword evidence="8 10" id="KW-0975">Bacterial flagellum</keyword>
<sequence length="262" mass="28413">MEPIAFSTDVIGQWVGQHLWPLFRIGSFMMAIPFIGTNLVPARVRLGLALLMTFLVAPLIGDVPRVDALSADAVVITLQQVLIGAGLGFALTALFQLFVIGGQMIAMQMGLGFASAVDPSNGVSVPVLSQIYSITVTLLFLAMNGHLVAFEIIVESFNMLPIGTTGLASETYWQLAHRISWMFVSAMLLALPAVSAVFIVNISFGVMTRAAPQMNIFSLGFPIGLIFGLFAIWVLHANFLPHFEDYTRQTFAFMRDMLAAAP</sequence>
<keyword evidence="11" id="KW-0966">Cell projection</keyword>
<keyword evidence="11" id="KW-0969">Cilium</keyword>
<evidence type="ECO:0000256" key="7">
    <source>
        <dbReference type="ARBA" id="ARBA00023136"/>
    </source>
</evidence>
<feature type="transmembrane region" description="Helical" evidence="10">
    <location>
        <begin position="216"/>
        <end position="236"/>
    </location>
</feature>
<gene>
    <name evidence="11" type="primary">fliR</name>
    <name evidence="12" type="ORF">C8D92_101474</name>
    <name evidence="11" type="ORF">CF392_00980</name>
</gene>
<evidence type="ECO:0000256" key="10">
    <source>
        <dbReference type="RuleBase" id="RU362071"/>
    </source>
</evidence>
<keyword evidence="13" id="KW-1185">Reference proteome</keyword>
<evidence type="ECO:0000313" key="12">
    <source>
        <dbReference type="EMBL" id="PVY79261.1"/>
    </source>
</evidence>
<keyword evidence="7 10" id="KW-0472">Membrane</keyword>
<comment type="similarity">
    <text evidence="2 10">Belongs to the FliR/MopE/SpaR family.</text>
</comment>
<evidence type="ECO:0000256" key="2">
    <source>
        <dbReference type="ARBA" id="ARBA00009772"/>
    </source>
</evidence>
<evidence type="ECO:0000256" key="6">
    <source>
        <dbReference type="ARBA" id="ARBA00022989"/>
    </source>
</evidence>
<keyword evidence="6 10" id="KW-1133">Transmembrane helix</keyword>
<dbReference type="NCBIfam" id="TIGR01400">
    <property type="entry name" value="fliR"/>
    <property type="match status" value="1"/>
</dbReference>
<reference evidence="11 13" key="1">
    <citation type="submission" date="2017-07" db="EMBL/GenBank/DDBJ databases">
        <title>Tamlnaduibacter salinus (Mi-7) genome sequencing.</title>
        <authorList>
            <person name="Verma A."/>
            <person name="Krishnamurthi S."/>
        </authorList>
    </citation>
    <scope>NUCLEOTIDE SEQUENCE [LARGE SCALE GENOMIC DNA]</scope>
    <source>
        <strain evidence="11 13">Mi-7</strain>
    </source>
</reference>
<feature type="transmembrane region" description="Helical" evidence="10">
    <location>
        <begin position="44"/>
        <end position="61"/>
    </location>
</feature>
<keyword evidence="4 10" id="KW-1003">Cell membrane</keyword>
<dbReference type="GO" id="GO:0005886">
    <property type="term" value="C:plasma membrane"/>
    <property type="evidence" value="ECO:0007669"/>
    <property type="project" value="UniProtKB-SubCell"/>
</dbReference>
<keyword evidence="11" id="KW-0282">Flagellum</keyword>
<evidence type="ECO:0000256" key="8">
    <source>
        <dbReference type="ARBA" id="ARBA00023143"/>
    </source>
</evidence>
<dbReference type="PANTHER" id="PTHR30065:SF8">
    <property type="entry name" value="FLAGELLAR BIOSYNTHETIC PROTEIN FLIR"/>
    <property type="match status" value="1"/>
</dbReference>
<accession>A0A2A2I7R5</accession>